<keyword evidence="2" id="KW-1185">Reference proteome</keyword>
<dbReference type="Proteomes" id="UP001059041">
    <property type="component" value="Linkage Group LG15"/>
</dbReference>
<comment type="caution">
    <text evidence="1">The sequence shown here is derived from an EMBL/GenBank/DDBJ whole genome shotgun (WGS) entry which is preliminary data.</text>
</comment>
<sequence length="211" mass="24259">MFLTSSMGYFIRVCIAPQVLGHGRRNRDGRVRTGGSYRRCWDLRDAGWILPWESMAAERHRACNPSRRFCKENQVIINKGKQIGFEMKRRDEKEDCDLYTEAAEMFVMMFCVLHTDTASVTLTLERKRTEREALHDCPSEKQAQMSGTHSLSKRLVDYSETPHAFTVHNDVLMLMGNTGGLEQESSGDPEKDDEDSSIRGELLFFLFSFIC</sequence>
<proteinExistence type="predicted"/>
<dbReference type="AlphaFoldDB" id="A0A9W7TIV3"/>
<accession>A0A9W7TIV3</accession>
<protein>
    <submittedName>
        <fullName evidence="1">Uncharacterized protein</fullName>
    </submittedName>
</protein>
<reference evidence="1" key="1">
    <citation type="submission" date="2021-02" db="EMBL/GenBank/DDBJ databases">
        <title>Comparative genomics reveals that relaxation of natural selection precedes convergent phenotypic evolution of cavefish.</title>
        <authorList>
            <person name="Peng Z."/>
        </authorList>
    </citation>
    <scope>NUCLEOTIDE SEQUENCE</scope>
    <source>
        <tissue evidence="1">Muscle</tissue>
    </source>
</reference>
<dbReference type="EMBL" id="JAFHDT010000015">
    <property type="protein sequence ID" value="KAI7799600.1"/>
    <property type="molecule type" value="Genomic_DNA"/>
</dbReference>
<organism evidence="1 2">
    <name type="scientific">Triplophysa rosa</name>
    <name type="common">Cave loach</name>
    <dbReference type="NCBI Taxonomy" id="992332"/>
    <lineage>
        <taxon>Eukaryota</taxon>
        <taxon>Metazoa</taxon>
        <taxon>Chordata</taxon>
        <taxon>Craniata</taxon>
        <taxon>Vertebrata</taxon>
        <taxon>Euteleostomi</taxon>
        <taxon>Actinopterygii</taxon>
        <taxon>Neopterygii</taxon>
        <taxon>Teleostei</taxon>
        <taxon>Ostariophysi</taxon>
        <taxon>Cypriniformes</taxon>
        <taxon>Nemacheilidae</taxon>
        <taxon>Triplophysa</taxon>
    </lineage>
</organism>
<name>A0A9W7TIV3_TRIRA</name>
<evidence type="ECO:0000313" key="1">
    <source>
        <dbReference type="EMBL" id="KAI7799600.1"/>
    </source>
</evidence>
<gene>
    <name evidence="1" type="ORF">IRJ41_007013</name>
</gene>
<evidence type="ECO:0000313" key="2">
    <source>
        <dbReference type="Proteomes" id="UP001059041"/>
    </source>
</evidence>